<dbReference type="Proteomes" id="UP001165395">
    <property type="component" value="Unassembled WGS sequence"/>
</dbReference>
<dbReference type="RefSeq" id="WP_227181070.1">
    <property type="nucleotide sequence ID" value="NZ_JAJBZT010000006.1"/>
</dbReference>
<reference evidence="1" key="1">
    <citation type="submission" date="2021-10" db="EMBL/GenBank/DDBJ databases">
        <title>The complete genome sequence of Leeia sp. TBRC 13508.</title>
        <authorList>
            <person name="Charoenyingcharoen P."/>
            <person name="Yukphan P."/>
        </authorList>
    </citation>
    <scope>NUCLEOTIDE SEQUENCE</scope>
    <source>
        <strain evidence="1">TBRC 13508</strain>
    </source>
</reference>
<gene>
    <name evidence="1" type="ORF">LIN78_11955</name>
</gene>
<evidence type="ECO:0000313" key="2">
    <source>
        <dbReference type="Proteomes" id="UP001165395"/>
    </source>
</evidence>
<dbReference type="EMBL" id="JAJBZT010000006">
    <property type="protein sequence ID" value="MCB6184258.1"/>
    <property type="molecule type" value="Genomic_DNA"/>
</dbReference>
<sequence>MMNFACRYSIIRFMPYPETGEFANIGILLACPKTGYIDFQIDDRRYARITDFFHELGKDSYLSSVKRFKAELQNYTQQEYENPDVVRNLFDHITLAKETILQFSESRVLLTNDPKKALRELYSYYVMRSFIQKEQHTEQLERRVSAMIKALALPRPFRSESIGPDEFKVNFPLALHDEDGHLVKLIKPIYLGHPEPSKIYEHGDKWTTKVRRLKRFSALPDQVLFAAEKPANSEKCITAFNEIRDELLDCGITFLLANQQAEIQNFATS</sequence>
<evidence type="ECO:0000313" key="1">
    <source>
        <dbReference type="EMBL" id="MCB6184258.1"/>
    </source>
</evidence>
<comment type="caution">
    <text evidence="1">The sequence shown here is derived from an EMBL/GenBank/DDBJ whole genome shotgun (WGS) entry which is preliminary data.</text>
</comment>
<name>A0ABS8D8C1_9NEIS</name>
<dbReference type="InterPro" id="IPR021398">
    <property type="entry name" value="DUF3037"/>
</dbReference>
<dbReference type="Pfam" id="PF11236">
    <property type="entry name" value="DUF3037"/>
    <property type="match status" value="1"/>
</dbReference>
<keyword evidence="2" id="KW-1185">Reference proteome</keyword>
<accession>A0ABS8D8C1</accession>
<organism evidence="1 2">
    <name type="scientific">Leeia speluncae</name>
    <dbReference type="NCBI Taxonomy" id="2884804"/>
    <lineage>
        <taxon>Bacteria</taxon>
        <taxon>Pseudomonadati</taxon>
        <taxon>Pseudomonadota</taxon>
        <taxon>Betaproteobacteria</taxon>
        <taxon>Neisseriales</taxon>
        <taxon>Leeiaceae</taxon>
        <taxon>Leeia</taxon>
    </lineage>
</organism>
<protein>
    <submittedName>
        <fullName evidence="1">DUF3037 domain-containing protein</fullName>
    </submittedName>
</protein>
<proteinExistence type="predicted"/>